<evidence type="ECO:0000313" key="2">
    <source>
        <dbReference type="Proteomes" id="UP000276133"/>
    </source>
</evidence>
<organism evidence="1 2">
    <name type="scientific">Brachionus plicatilis</name>
    <name type="common">Marine rotifer</name>
    <name type="synonym">Brachionus muelleri</name>
    <dbReference type="NCBI Taxonomy" id="10195"/>
    <lineage>
        <taxon>Eukaryota</taxon>
        <taxon>Metazoa</taxon>
        <taxon>Spiralia</taxon>
        <taxon>Gnathifera</taxon>
        <taxon>Rotifera</taxon>
        <taxon>Eurotatoria</taxon>
        <taxon>Monogononta</taxon>
        <taxon>Pseudotrocha</taxon>
        <taxon>Ploima</taxon>
        <taxon>Brachionidae</taxon>
        <taxon>Brachionus</taxon>
    </lineage>
</organism>
<keyword evidence="2" id="KW-1185">Reference proteome</keyword>
<name>A0A3M7PJU3_BRAPC</name>
<sequence length="61" mass="7594">MTEYIKYHSTFILFCKIAKFKLLPTSYRNFITWRRFFVFEETILIKLTPLEKNDLMDIRIR</sequence>
<gene>
    <name evidence="1" type="ORF">BpHYR1_015514</name>
</gene>
<dbReference type="AlphaFoldDB" id="A0A3M7PJU3"/>
<reference evidence="1 2" key="1">
    <citation type="journal article" date="2018" name="Sci. Rep.">
        <title>Genomic signatures of local adaptation to the degree of environmental predictability in rotifers.</title>
        <authorList>
            <person name="Franch-Gras L."/>
            <person name="Hahn C."/>
            <person name="Garcia-Roger E.M."/>
            <person name="Carmona M.J."/>
            <person name="Serra M."/>
            <person name="Gomez A."/>
        </authorList>
    </citation>
    <scope>NUCLEOTIDE SEQUENCE [LARGE SCALE GENOMIC DNA]</scope>
    <source>
        <strain evidence="1">HYR1</strain>
    </source>
</reference>
<protein>
    <submittedName>
        <fullName evidence="1">Uncharacterized protein</fullName>
    </submittedName>
</protein>
<comment type="caution">
    <text evidence="1">The sequence shown here is derived from an EMBL/GenBank/DDBJ whole genome shotgun (WGS) entry which is preliminary data.</text>
</comment>
<evidence type="ECO:0000313" key="1">
    <source>
        <dbReference type="EMBL" id="RMZ99258.1"/>
    </source>
</evidence>
<proteinExistence type="predicted"/>
<accession>A0A3M7PJU3</accession>
<dbReference type="Proteomes" id="UP000276133">
    <property type="component" value="Unassembled WGS sequence"/>
</dbReference>
<dbReference type="EMBL" id="REGN01010334">
    <property type="protein sequence ID" value="RMZ99258.1"/>
    <property type="molecule type" value="Genomic_DNA"/>
</dbReference>